<dbReference type="Proteomes" id="UP000509510">
    <property type="component" value="Chromosome IV"/>
</dbReference>
<dbReference type="NCBIfam" id="TIGR02087">
    <property type="entry name" value="LEUD_arch"/>
    <property type="match status" value="1"/>
</dbReference>
<evidence type="ECO:0000256" key="1">
    <source>
        <dbReference type="ARBA" id="ARBA00007185"/>
    </source>
</evidence>
<name>A0A7H8R488_TALRU</name>
<organism evidence="9 10">
    <name type="scientific">Talaromyces rugulosus</name>
    <name type="common">Penicillium rugulosum</name>
    <dbReference type="NCBI Taxonomy" id="121627"/>
    <lineage>
        <taxon>Eukaryota</taxon>
        <taxon>Fungi</taxon>
        <taxon>Dikarya</taxon>
        <taxon>Ascomycota</taxon>
        <taxon>Pezizomycotina</taxon>
        <taxon>Eurotiomycetes</taxon>
        <taxon>Eurotiomycetidae</taxon>
        <taxon>Eurotiales</taxon>
        <taxon>Trichocomaceae</taxon>
        <taxon>Talaromyces</taxon>
        <taxon>Talaromyces sect. Islandici</taxon>
    </lineage>
</organism>
<dbReference type="PRINTS" id="PR00415">
    <property type="entry name" value="ACONITASE"/>
</dbReference>
<evidence type="ECO:0008006" key="11">
    <source>
        <dbReference type="Google" id="ProtNLM"/>
    </source>
</evidence>
<dbReference type="InterPro" id="IPR011827">
    <property type="entry name" value="LeuD_type2/HacB/DmdB"/>
</dbReference>
<evidence type="ECO:0000256" key="6">
    <source>
        <dbReference type="SAM" id="MobiDB-lite"/>
    </source>
</evidence>
<dbReference type="GO" id="GO:0051536">
    <property type="term" value="F:iron-sulfur cluster binding"/>
    <property type="evidence" value="ECO:0007669"/>
    <property type="project" value="UniProtKB-KW"/>
</dbReference>
<sequence length="816" mass="89477">MAESKESSLVQIIQLLEETRNILLDEAHLKTISESTHILSQLKNLGEILQTDGHQREANAVNDVLVICEQPTDLGGLGLNDKSKNLTPDHDSEIVFLASAWLESLNSADRTKFRPALLSTRPEGRRGMTLSEKIFALHDVNQTGFLSPGDLIRVDVDWVIASEASWKGMEKTYDRLGQPGIFRNDRFWLAGDHVVDPRITKMPQVKALIDASERAKKVFKMTDYQGMNYTILHTEFYRERAQPGMLIIGSDSHTCSSGAVGCLSIGLGAADVTMPLVTGETWFKVPESVNVRLVGQPKPGIGGKDVILYILQQLKRNTVASERIVEYTGPGLKYLTSDGRFAIANMTTELGGITGVFVPDKITESFIQKRRLPRHKTSSVYFQPDEDAQYTETCVIDLGNVHSFIAKYPKPDDVVPVPECEGMELDGCFIGACTTAEEDLILAAMVLEEGLKRGLQPVKSGHRKVVPGSLPILRRLRELGLADIYEQAGFEIGVPGCSYCVGMSADQAKPGEVWISSQNRNFENRMGKGSFGSLGSAATVAASSFEMRLKDPHELLASIDLDRWDSLRGVSKFLEAGNSENELKYVEPHVHATIESNISQKQKTENVAAAEPTKINSLGVGEETLSGKVNRLGDYIDTDALAPAEFLVRSTANEEIGQHCLEYTLPDFRQRVKDGFNIVVAGTAFGCGSSREQAVMALLGCGVQCVIARSFAFIFQRNMPNLGLLGITVSDESFYEAAVDGAQISIDLHAKVIEISGKKIGFELSQMEHELFEHGGIASAFNKFGNKLFEAMTTPKNLPGVNRPEPPAGPHTELQW</sequence>
<keyword evidence="10" id="KW-1185">Reference proteome</keyword>
<dbReference type="EMBL" id="CP055901">
    <property type="protein sequence ID" value="QKX60415.1"/>
    <property type="molecule type" value="Genomic_DNA"/>
</dbReference>
<dbReference type="Gene3D" id="3.30.499.10">
    <property type="entry name" value="Aconitase, domain 3"/>
    <property type="match status" value="2"/>
</dbReference>
<dbReference type="Gene3D" id="3.20.19.10">
    <property type="entry name" value="Aconitase, domain 4"/>
    <property type="match status" value="1"/>
</dbReference>
<keyword evidence="3" id="KW-0408">Iron</keyword>
<evidence type="ECO:0000313" key="10">
    <source>
        <dbReference type="Proteomes" id="UP000509510"/>
    </source>
</evidence>
<dbReference type="PANTHER" id="PTHR43822">
    <property type="entry name" value="HOMOACONITASE, MITOCHONDRIAL-RELATED"/>
    <property type="match status" value="1"/>
</dbReference>
<dbReference type="InterPro" id="IPR036008">
    <property type="entry name" value="Aconitase_4Fe-4S_dom"/>
</dbReference>
<dbReference type="RefSeq" id="XP_035346592.1">
    <property type="nucleotide sequence ID" value="XM_035490699.1"/>
</dbReference>
<evidence type="ECO:0000256" key="3">
    <source>
        <dbReference type="ARBA" id="ARBA00023004"/>
    </source>
</evidence>
<dbReference type="SUPFAM" id="SSF53732">
    <property type="entry name" value="Aconitase iron-sulfur domain"/>
    <property type="match status" value="1"/>
</dbReference>
<dbReference type="GO" id="GO:0016836">
    <property type="term" value="F:hydro-lyase activity"/>
    <property type="evidence" value="ECO:0007669"/>
    <property type="project" value="InterPro"/>
</dbReference>
<evidence type="ECO:0000256" key="4">
    <source>
        <dbReference type="ARBA" id="ARBA00023014"/>
    </source>
</evidence>
<dbReference type="InterPro" id="IPR033940">
    <property type="entry name" value="IPMI_Swivel"/>
</dbReference>
<dbReference type="OrthoDB" id="419183at2759"/>
<dbReference type="Pfam" id="PF00694">
    <property type="entry name" value="Aconitase_C"/>
    <property type="match status" value="1"/>
</dbReference>
<dbReference type="InterPro" id="IPR001030">
    <property type="entry name" value="Acoase/IPM_deHydtase_lsu_aba"/>
</dbReference>
<proteinExistence type="inferred from homology"/>
<evidence type="ECO:0000259" key="8">
    <source>
        <dbReference type="Pfam" id="PF00694"/>
    </source>
</evidence>
<dbReference type="InterPro" id="IPR050067">
    <property type="entry name" value="IPM_dehydratase_rel_enz"/>
</dbReference>
<dbReference type="GO" id="GO:0170038">
    <property type="term" value="P:proteinogenic amino acid biosynthetic process"/>
    <property type="evidence" value="ECO:0007669"/>
    <property type="project" value="UniProtKB-ARBA"/>
</dbReference>
<keyword evidence="4" id="KW-0411">Iron-sulfur</keyword>
<protein>
    <recommendedName>
        <fullName evidence="11">Aconitase family protein</fullName>
    </recommendedName>
</protein>
<dbReference type="InterPro" id="IPR000573">
    <property type="entry name" value="AconitaseA/IPMdHydase_ssu_swvl"/>
</dbReference>
<dbReference type="InterPro" id="IPR015931">
    <property type="entry name" value="Acnase/IPM_dHydase_lsu_aba_1/3"/>
</dbReference>
<dbReference type="InterPro" id="IPR018247">
    <property type="entry name" value="EF_Hand_1_Ca_BS"/>
</dbReference>
<dbReference type="InterPro" id="IPR015928">
    <property type="entry name" value="Aconitase/3IPM_dehydase_swvl"/>
</dbReference>
<comment type="similarity">
    <text evidence="1">Belongs to the aconitase/IPM isomerase family.</text>
</comment>
<dbReference type="KEGG" id="trg:TRUGW13939_07560"/>
<dbReference type="PANTHER" id="PTHR43822:SF2">
    <property type="entry name" value="HOMOACONITASE, MITOCHONDRIAL"/>
    <property type="match status" value="1"/>
</dbReference>
<evidence type="ECO:0000256" key="5">
    <source>
        <dbReference type="ARBA" id="ARBA00023239"/>
    </source>
</evidence>
<gene>
    <name evidence="9" type="ORF">TRUGW13939_07560</name>
</gene>
<dbReference type="GO" id="GO:0046872">
    <property type="term" value="F:metal ion binding"/>
    <property type="evidence" value="ECO:0007669"/>
    <property type="project" value="UniProtKB-KW"/>
</dbReference>
<feature type="domain" description="Aconitase/3-isopropylmalate dehydratase large subunit alpha/beta/alpha" evidence="7">
    <location>
        <begin position="209"/>
        <end position="545"/>
    </location>
</feature>
<feature type="domain" description="Aconitase A/isopropylmalate dehydratase small subunit swivel" evidence="8">
    <location>
        <begin position="665"/>
        <end position="731"/>
    </location>
</feature>
<dbReference type="AlphaFoldDB" id="A0A7H8R488"/>
<evidence type="ECO:0000259" key="7">
    <source>
        <dbReference type="Pfam" id="PF00330"/>
    </source>
</evidence>
<dbReference type="GO" id="GO:0170034">
    <property type="term" value="P:L-amino acid biosynthetic process"/>
    <property type="evidence" value="ECO:0007669"/>
    <property type="project" value="UniProtKB-ARBA"/>
</dbReference>
<reference evidence="10" key="1">
    <citation type="submission" date="2020-06" db="EMBL/GenBank/DDBJ databases">
        <title>A chromosome-scale genome assembly of Talaromyces rugulosus W13939.</title>
        <authorList>
            <person name="Wang B."/>
            <person name="Guo L."/>
            <person name="Ye K."/>
            <person name="Wang L."/>
        </authorList>
    </citation>
    <scope>NUCLEOTIDE SEQUENCE [LARGE SCALE GENOMIC DNA]</scope>
    <source>
        <strain evidence="10">W13939</strain>
    </source>
</reference>
<keyword evidence="2" id="KW-0479">Metal-binding</keyword>
<dbReference type="Pfam" id="PF00330">
    <property type="entry name" value="Aconitase"/>
    <property type="match status" value="1"/>
</dbReference>
<keyword evidence="5" id="KW-0456">Lyase</keyword>
<dbReference type="PROSITE" id="PS00018">
    <property type="entry name" value="EF_HAND_1"/>
    <property type="match status" value="1"/>
</dbReference>
<evidence type="ECO:0000256" key="2">
    <source>
        <dbReference type="ARBA" id="ARBA00022723"/>
    </source>
</evidence>
<accession>A0A7H8R488</accession>
<dbReference type="CDD" id="cd01577">
    <property type="entry name" value="IPMI_Swivel"/>
    <property type="match status" value="1"/>
</dbReference>
<feature type="region of interest" description="Disordered" evidence="6">
    <location>
        <begin position="795"/>
        <end position="816"/>
    </location>
</feature>
<evidence type="ECO:0000313" key="9">
    <source>
        <dbReference type="EMBL" id="QKX60415.1"/>
    </source>
</evidence>
<dbReference type="GeneID" id="55995051"/>
<dbReference type="SUPFAM" id="SSF52016">
    <property type="entry name" value="LeuD/IlvD-like"/>
    <property type="match status" value="1"/>
</dbReference>